<dbReference type="InterPro" id="IPR027434">
    <property type="entry name" value="Homing_endonucl"/>
</dbReference>
<dbReference type="AlphaFoldDB" id="S5TNX7"/>
<dbReference type="SMART" id="SM00497">
    <property type="entry name" value="IENR1"/>
    <property type="match status" value="1"/>
</dbReference>
<dbReference type="GO" id="GO:0004519">
    <property type="term" value="F:endonuclease activity"/>
    <property type="evidence" value="ECO:0007669"/>
    <property type="project" value="InterPro"/>
</dbReference>
<protein>
    <recommendedName>
        <fullName evidence="1">Homing endonuclease LAGLIDADG domain-containing protein</fullName>
    </recommendedName>
</protein>
<proteinExistence type="predicted"/>
<dbReference type="InterPro" id="IPR004860">
    <property type="entry name" value="LAGLIDADG_dom"/>
</dbReference>
<dbReference type="GeneID" id="16695104"/>
<dbReference type="Gene3D" id="3.10.28.10">
    <property type="entry name" value="Homing endonucleases"/>
    <property type="match status" value="2"/>
</dbReference>
<dbReference type="EMBL" id="KC993196">
    <property type="protein sequence ID" value="AGS44485.1"/>
    <property type="molecule type" value="Genomic_DNA"/>
</dbReference>
<dbReference type="SUPFAM" id="SSF64496">
    <property type="entry name" value="DNA-binding domain of intron-encoded endonucleases"/>
    <property type="match status" value="1"/>
</dbReference>
<reference evidence="2" key="1">
    <citation type="submission" date="2013-04" db="EMBL/GenBank/DDBJ databases">
        <authorList>
            <person name="Valach M."/>
            <person name="Hegedusova E."/>
            <person name="Brejova B."/>
            <person name="Nosek J."/>
        </authorList>
    </citation>
    <scope>NUCLEOTIDE SEQUENCE</scope>
    <source>
        <strain evidence="2">NRRL Y-27940</strain>
    </source>
</reference>
<keyword evidence="2" id="KW-0496">Mitochondrion</keyword>
<dbReference type="InterPro" id="IPR003647">
    <property type="entry name" value="Intron_nuc_1_rpt"/>
</dbReference>
<dbReference type="RefSeq" id="YP_008475184.1">
    <property type="nucleotide sequence ID" value="NC_022170.1"/>
</dbReference>
<evidence type="ECO:0000259" key="1">
    <source>
        <dbReference type="Pfam" id="PF03161"/>
    </source>
</evidence>
<geneLocation type="mitochondrion" evidence="2"/>
<feature type="non-terminal residue" evidence="2">
    <location>
        <position position="1"/>
    </location>
</feature>
<name>S5TNX7_9ASCO</name>
<feature type="domain" description="Homing endonuclease LAGLIDADG" evidence="1">
    <location>
        <begin position="125"/>
        <end position="306"/>
    </location>
</feature>
<evidence type="ECO:0000313" key="2">
    <source>
        <dbReference type="EMBL" id="AGS44485.1"/>
    </source>
</evidence>
<accession>S5TNX7</accession>
<dbReference type="SUPFAM" id="SSF55608">
    <property type="entry name" value="Homing endonucleases"/>
    <property type="match status" value="1"/>
</dbReference>
<sequence>FHKEIINNKYKRNISNNENRVYNNSINNNMINPVYIQYRNYKTALREPRYPKVIYAYDITTMVLIKGVPYKTIMDCHKYLGVNRGTIIKYADNKELFKHRYVFSYTPLSNKILSTYITLGPKQLEVITGELLGDGHIARSNTVETAYLSWTYAKLALEYINYLKFDILSSICTDALPSPYTPKGALEPTQYSFKSKSMYQLYQLHNIWYKWDYLENKYIKVLPSNIEELLTPLALANWTSGDGYFADKSTHLCTENFTVEEVKLLCDILYRKYGLNCYISKRHNYTGKIRSERYRLKIDKDSQDEFIKLVKPHMLKSFWYKIDPKYKPEAYTIKYI</sequence>
<dbReference type="Pfam" id="PF03161">
    <property type="entry name" value="LAGLIDADG_2"/>
    <property type="match status" value="1"/>
</dbReference>
<organism evidence="2">
    <name type="scientific">Candida labiduridarum</name>
    <dbReference type="NCBI Taxonomy" id="434042"/>
    <lineage>
        <taxon>Eukaryota</taxon>
        <taxon>Fungi</taxon>
        <taxon>Dikarya</taxon>
        <taxon>Ascomycota</taxon>
        <taxon>Saccharomycotina</taxon>
        <taxon>Pichiomycetes</taxon>
        <taxon>Debaryomycetaceae</taxon>
        <taxon>Candida/Lodderomyces clade</taxon>
        <taxon>Candida</taxon>
    </lineage>
</organism>
<gene>
    <name evidence="2" type="primary">nad5-I1</name>
</gene>